<dbReference type="SUPFAM" id="SSF81321">
    <property type="entry name" value="Family A G protein-coupled receptor-like"/>
    <property type="match status" value="1"/>
</dbReference>
<evidence type="ECO:0000256" key="1">
    <source>
        <dbReference type="ARBA" id="ARBA00004141"/>
    </source>
</evidence>
<keyword evidence="6 8" id="KW-0675">Receptor</keyword>
<evidence type="ECO:0000256" key="4">
    <source>
        <dbReference type="ARBA" id="ARBA00023040"/>
    </source>
</evidence>
<dbReference type="OrthoDB" id="5975505at2759"/>
<dbReference type="GO" id="GO:0008188">
    <property type="term" value="F:neuropeptide receptor activity"/>
    <property type="evidence" value="ECO:0007669"/>
    <property type="project" value="TreeGrafter"/>
</dbReference>
<dbReference type="InterPro" id="IPR000276">
    <property type="entry name" value="GPCR_Rhodpsn"/>
</dbReference>
<proteinExistence type="inferred from homology"/>
<evidence type="ECO:0000256" key="2">
    <source>
        <dbReference type="ARBA" id="ARBA00022692"/>
    </source>
</evidence>
<dbReference type="CDD" id="cd00637">
    <property type="entry name" value="7tm_classA_rhodopsin-like"/>
    <property type="match status" value="1"/>
</dbReference>
<keyword evidence="3 9" id="KW-1133">Transmembrane helix</keyword>
<dbReference type="InterPro" id="IPR017452">
    <property type="entry name" value="GPCR_Rhodpsn_7TM"/>
</dbReference>
<evidence type="ECO:0000256" key="3">
    <source>
        <dbReference type="ARBA" id="ARBA00022989"/>
    </source>
</evidence>
<evidence type="ECO:0000256" key="8">
    <source>
        <dbReference type="RuleBase" id="RU000688"/>
    </source>
</evidence>
<keyword evidence="2 8" id="KW-0812">Transmembrane</keyword>
<dbReference type="PANTHER" id="PTHR45695:SF26">
    <property type="entry name" value="NEUROPEPTIDE CCHAMIDE-1 RECEPTOR"/>
    <property type="match status" value="1"/>
</dbReference>
<feature type="transmembrane region" description="Helical" evidence="9">
    <location>
        <begin position="61"/>
        <end position="86"/>
    </location>
</feature>
<keyword evidence="7 8" id="KW-0807">Transducer</keyword>
<feature type="transmembrane region" description="Helical" evidence="9">
    <location>
        <begin position="191"/>
        <end position="216"/>
    </location>
</feature>
<evidence type="ECO:0000313" key="11">
    <source>
        <dbReference type="EMBL" id="KAJ8028604.1"/>
    </source>
</evidence>
<dbReference type="EMBL" id="JAIZAY010000015">
    <property type="protein sequence ID" value="KAJ8028604.1"/>
    <property type="molecule type" value="Genomic_DNA"/>
</dbReference>
<keyword evidence="12" id="KW-1185">Reference proteome</keyword>
<dbReference type="GO" id="GO:0005886">
    <property type="term" value="C:plasma membrane"/>
    <property type="evidence" value="ECO:0007669"/>
    <property type="project" value="TreeGrafter"/>
</dbReference>
<dbReference type="PRINTS" id="PR00237">
    <property type="entry name" value="GPCRRHODOPSN"/>
</dbReference>
<gene>
    <name evidence="11" type="ORF">HOLleu_30895</name>
</gene>
<reference evidence="11" key="1">
    <citation type="submission" date="2021-10" db="EMBL/GenBank/DDBJ databases">
        <title>Tropical sea cucumber genome reveals ecological adaptation and Cuvierian tubules defense mechanism.</title>
        <authorList>
            <person name="Chen T."/>
        </authorList>
    </citation>
    <scope>NUCLEOTIDE SEQUENCE</scope>
    <source>
        <strain evidence="11">Nanhai2018</strain>
        <tissue evidence="11">Muscle</tissue>
    </source>
</reference>
<evidence type="ECO:0000256" key="6">
    <source>
        <dbReference type="ARBA" id="ARBA00023170"/>
    </source>
</evidence>
<evidence type="ECO:0000256" key="7">
    <source>
        <dbReference type="ARBA" id="ARBA00023224"/>
    </source>
</evidence>
<dbReference type="Proteomes" id="UP001152320">
    <property type="component" value="Chromosome 15"/>
</dbReference>
<feature type="transmembrane region" description="Helical" evidence="9">
    <location>
        <begin position="98"/>
        <end position="119"/>
    </location>
</feature>
<dbReference type="PROSITE" id="PS50262">
    <property type="entry name" value="G_PROTEIN_RECEP_F1_2"/>
    <property type="match status" value="1"/>
</dbReference>
<keyword evidence="4 8" id="KW-0297">G-protein coupled receptor</keyword>
<comment type="subcellular location">
    <subcellularLocation>
        <location evidence="1">Membrane</location>
        <topology evidence="1">Multi-pass membrane protein</topology>
    </subcellularLocation>
</comment>
<evidence type="ECO:0000259" key="10">
    <source>
        <dbReference type="PROSITE" id="PS50262"/>
    </source>
</evidence>
<feature type="transmembrane region" description="Helical" evidence="9">
    <location>
        <begin position="244"/>
        <end position="268"/>
    </location>
</feature>
<feature type="domain" description="G-protein coupled receptors family 1 profile" evidence="10">
    <location>
        <begin position="40"/>
        <end position="304"/>
    </location>
</feature>
<evidence type="ECO:0000256" key="5">
    <source>
        <dbReference type="ARBA" id="ARBA00023136"/>
    </source>
</evidence>
<dbReference type="PROSITE" id="PS00237">
    <property type="entry name" value="G_PROTEIN_RECEP_F1_1"/>
    <property type="match status" value="1"/>
</dbReference>
<evidence type="ECO:0000256" key="9">
    <source>
        <dbReference type="SAM" id="Phobius"/>
    </source>
</evidence>
<dbReference type="PANTHER" id="PTHR45695">
    <property type="entry name" value="LEUCOKININ RECEPTOR-RELATED"/>
    <property type="match status" value="1"/>
</dbReference>
<protein>
    <submittedName>
        <fullName evidence="11">Neuromedin-B receptor</fullName>
    </submittedName>
</protein>
<dbReference type="SMART" id="SM01381">
    <property type="entry name" value="7TM_GPCR_Srsx"/>
    <property type="match status" value="1"/>
</dbReference>
<feature type="transmembrane region" description="Helical" evidence="9">
    <location>
        <begin position="288"/>
        <end position="307"/>
    </location>
</feature>
<name>A0A9Q1GZJ3_HOLLE</name>
<accession>A0A9Q1GZJ3</accession>
<keyword evidence="5 9" id="KW-0472">Membrane</keyword>
<organism evidence="11 12">
    <name type="scientific">Holothuria leucospilota</name>
    <name type="common">Black long sea cucumber</name>
    <name type="synonym">Mertensiothuria leucospilota</name>
    <dbReference type="NCBI Taxonomy" id="206669"/>
    <lineage>
        <taxon>Eukaryota</taxon>
        <taxon>Metazoa</taxon>
        <taxon>Echinodermata</taxon>
        <taxon>Eleutherozoa</taxon>
        <taxon>Echinozoa</taxon>
        <taxon>Holothuroidea</taxon>
        <taxon>Aspidochirotacea</taxon>
        <taxon>Aspidochirotida</taxon>
        <taxon>Holothuriidae</taxon>
        <taxon>Holothuria</taxon>
    </lineage>
</organism>
<comment type="similarity">
    <text evidence="8">Belongs to the G-protein coupled receptor 1 family.</text>
</comment>
<dbReference type="AlphaFoldDB" id="A0A9Q1GZJ3"/>
<feature type="transmembrane region" description="Helical" evidence="9">
    <location>
        <begin position="140"/>
        <end position="162"/>
    </location>
</feature>
<dbReference type="Gene3D" id="1.20.1070.10">
    <property type="entry name" value="Rhodopsin 7-helix transmembrane proteins"/>
    <property type="match status" value="1"/>
</dbReference>
<comment type="caution">
    <text evidence="11">The sequence shown here is derived from an EMBL/GenBank/DDBJ whole genome shotgun (WGS) entry which is preliminary data.</text>
</comment>
<dbReference type="Pfam" id="PF00001">
    <property type="entry name" value="7tm_1"/>
    <property type="match status" value="1"/>
</dbReference>
<feature type="transmembrane region" description="Helical" evidence="9">
    <location>
        <begin position="27"/>
        <end position="49"/>
    </location>
</feature>
<sequence length="358" mass="40877">MADYFSDSFFNNGTGETIETVKEWGIFSAYALVLFFGVIGNFSIILLVLCNYTLQNTANILITNIAIGDFLVMVLCIPSLMVLQIRHSYPGGIFYCKIMSSVQVISACLSSLTLAALSYERYQVITNPLGDKRSNFSRRLKIAYIIIFVWTVSILLGIPVFVTTTDFYLLDIHVCQFVTHRSVLAKFLKSAILIVGFILPFFVLAFFNFRIAYCLLSSVRENRKRVSSVNSPGQDPQSRSRRKLAFIVCVMVFIFISLWLPYHIFIFVQEFGGRKLMMSSLMNEIQKIILLPPYISSAVNPWILYTMSTGYRQRLMRLITCNRDNKLARFRDDSRMLTLRVIATPKSSIRSRTCSSLL</sequence>
<evidence type="ECO:0000313" key="12">
    <source>
        <dbReference type="Proteomes" id="UP001152320"/>
    </source>
</evidence>